<proteinExistence type="predicted"/>
<gene>
    <name evidence="3" type="ORF">SAMN06265377_0636</name>
</gene>
<accession>A0A285ME34</accession>
<dbReference type="Proteomes" id="UP000219048">
    <property type="component" value="Unassembled WGS sequence"/>
</dbReference>
<protein>
    <submittedName>
        <fullName evidence="3">Predicted membrane protein</fullName>
    </submittedName>
</protein>
<keyword evidence="1" id="KW-1133">Transmembrane helix</keyword>
<feature type="transmembrane region" description="Helical" evidence="1">
    <location>
        <begin position="101"/>
        <end position="121"/>
    </location>
</feature>
<keyword evidence="1" id="KW-0812">Transmembrane</keyword>
<feature type="transmembrane region" description="Helical" evidence="1">
    <location>
        <begin position="236"/>
        <end position="255"/>
    </location>
</feature>
<dbReference type="EMBL" id="OBEH01000001">
    <property type="protein sequence ID" value="SNY94973.1"/>
    <property type="molecule type" value="Genomic_DNA"/>
</dbReference>
<dbReference type="InterPro" id="IPR018677">
    <property type="entry name" value="DUF2157"/>
</dbReference>
<dbReference type="Pfam" id="PF09925">
    <property type="entry name" value="DUF2157"/>
    <property type="match status" value="1"/>
</dbReference>
<evidence type="ECO:0000256" key="1">
    <source>
        <dbReference type="SAM" id="Phobius"/>
    </source>
</evidence>
<feature type="transmembrane region" description="Helical" evidence="1">
    <location>
        <begin position="286"/>
        <end position="308"/>
    </location>
</feature>
<feature type="transmembrane region" description="Helical" evidence="1">
    <location>
        <begin position="44"/>
        <end position="66"/>
    </location>
</feature>
<feature type="transmembrane region" description="Helical" evidence="1">
    <location>
        <begin position="127"/>
        <end position="144"/>
    </location>
</feature>
<organism evidence="3 4">
    <name type="scientific">Flagellimonas pacifica</name>
    <dbReference type="NCBI Taxonomy" id="1247520"/>
    <lineage>
        <taxon>Bacteria</taxon>
        <taxon>Pseudomonadati</taxon>
        <taxon>Bacteroidota</taxon>
        <taxon>Flavobacteriia</taxon>
        <taxon>Flavobacteriales</taxon>
        <taxon>Flavobacteriaceae</taxon>
        <taxon>Flagellimonas</taxon>
    </lineage>
</organism>
<evidence type="ECO:0000259" key="2">
    <source>
        <dbReference type="Pfam" id="PF09925"/>
    </source>
</evidence>
<feature type="transmembrane region" description="Helical" evidence="1">
    <location>
        <begin position="262"/>
        <end position="280"/>
    </location>
</feature>
<dbReference type="OrthoDB" id="327621at2"/>
<reference evidence="4" key="1">
    <citation type="submission" date="2017-09" db="EMBL/GenBank/DDBJ databases">
        <authorList>
            <person name="Varghese N."/>
            <person name="Submissions S."/>
        </authorList>
    </citation>
    <scope>NUCLEOTIDE SEQUENCE [LARGE SCALE GENOMIC DNA]</scope>
    <source>
        <strain evidence="4">DSM 25885</strain>
    </source>
</reference>
<dbReference type="RefSeq" id="WP_097044317.1">
    <property type="nucleotide sequence ID" value="NZ_OBEH01000001.1"/>
</dbReference>
<evidence type="ECO:0000313" key="3">
    <source>
        <dbReference type="EMBL" id="SNY94973.1"/>
    </source>
</evidence>
<keyword evidence="4" id="KW-1185">Reference proteome</keyword>
<evidence type="ECO:0000313" key="4">
    <source>
        <dbReference type="Proteomes" id="UP000219048"/>
    </source>
</evidence>
<feature type="transmembrane region" description="Helical" evidence="1">
    <location>
        <begin position="212"/>
        <end position="230"/>
    </location>
</feature>
<name>A0A285ME34_9FLAO</name>
<feature type="transmembrane region" description="Helical" evidence="1">
    <location>
        <begin position="72"/>
        <end position="92"/>
    </location>
</feature>
<keyword evidence="1" id="KW-0472">Membrane</keyword>
<feature type="domain" description="DUF2157" evidence="2">
    <location>
        <begin position="39"/>
        <end position="151"/>
    </location>
</feature>
<feature type="transmembrane region" description="Helical" evidence="1">
    <location>
        <begin position="176"/>
        <end position="200"/>
    </location>
</feature>
<dbReference type="AlphaFoldDB" id="A0A285ME34"/>
<sequence>MAKINREDIQIINRHSNWSQKNIAKTLKENIYNNASAWHQFLKLFFLALGISFITFGIIFFFAYNWEELHKFTKIGLIEGLLVLVTLILLFSKISLVTKNILLTASSILVGVLLAVFGQIYQTGANAYDLFLGWTLLITLWVIVSNFSPLWLIYITLINTTLILYAQQVAYNWSGVTVFTLLFTINTLLLLSFIALPALIKKPNPPGWFTNVLALASVSFGTIGIVSGIFENYDPFFVLLLFLVLSLYAVGVWYALRIKNSFYLSIISFSCIVIVSAFLLKISEDAGMVFFIGLFIIASVTLVIKTLIDLQKKWTK</sequence>